<keyword evidence="3 5" id="KW-0732">Signal</keyword>
<evidence type="ECO:0000256" key="1">
    <source>
        <dbReference type="ARBA" id="ARBA00004561"/>
    </source>
</evidence>
<dbReference type="InterPro" id="IPR000259">
    <property type="entry name" value="Adhesion_dom_fimbrial"/>
</dbReference>
<dbReference type="GO" id="GO:0043709">
    <property type="term" value="P:cell adhesion involved in single-species biofilm formation"/>
    <property type="evidence" value="ECO:0007669"/>
    <property type="project" value="TreeGrafter"/>
</dbReference>
<protein>
    <recommendedName>
        <fullName evidence="6">Fimbrial-type adhesion domain-containing protein</fullName>
    </recommendedName>
</protein>
<dbReference type="Gene3D" id="2.60.40.1090">
    <property type="entry name" value="Fimbrial-type adhesion domain"/>
    <property type="match status" value="1"/>
</dbReference>
<dbReference type="SUPFAM" id="SSF49401">
    <property type="entry name" value="Bacterial adhesins"/>
    <property type="match status" value="1"/>
</dbReference>
<dbReference type="InterPro" id="IPR050263">
    <property type="entry name" value="Bact_Fimbrial_Adh_Pro"/>
</dbReference>
<feature type="signal peptide" evidence="5">
    <location>
        <begin position="1"/>
        <end position="25"/>
    </location>
</feature>
<dbReference type="GO" id="GO:0009289">
    <property type="term" value="C:pilus"/>
    <property type="evidence" value="ECO:0007669"/>
    <property type="project" value="UniProtKB-SubCell"/>
</dbReference>
<accession>A0AAC8QQM2</accession>
<evidence type="ECO:0000256" key="5">
    <source>
        <dbReference type="SAM" id="SignalP"/>
    </source>
</evidence>
<reference evidence="7 8" key="1">
    <citation type="submission" date="2015-06" db="EMBL/GenBank/DDBJ databases">
        <title>Rapid spread of a carbapenem resistance gene driven by multiple levels of genetic mobility.</title>
        <authorList>
            <person name="Sheppard A.E."/>
            <person name="Stoesser N."/>
            <person name="Wilson D."/>
            <person name="Sebra R."/>
            <person name="Kasarskis A."/>
            <person name="Anson L."/>
            <person name="Giess A."/>
            <person name="Pankhurst L."/>
            <person name="Vaughan A."/>
            <person name="Grim C.J."/>
            <person name="Cox H."/>
            <person name="Yeh A."/>
            <person name="Sifri C.D."/>
            <person name="Walker S."/>
            <person name="Peto T.E."/>
            <person name="Crook D.W."/>
            <person name="Mathers A.J."/>
        </authorList>
    </citation>
    <scope>NUCLEOTIDE SEQUENCE [LARGE SCALE GENOMIC DNA]</scope>
    <source>
        <strain evidence="7 8">CAV1151</strain>
    </source>
</reference>
<comment type="subcellular location">
    <subcellularLocation>
        <location evidence="1">Fimbrium</location>
    </subcellularLocation>
</comment>
<dbReference type="InterPro" id="IPR036937">
    <property type="entry name" value="Adhesion_dom_fimbrial_sf"/>
</dbReference>
<dbReference type="AlphaFoldDB" id="A0AAC8QQM2"/>
<gene>
    <name evidence="7" type="ORF">AB182_18265</name>
</gene>
<evidence type="ECO:0000259" key="6">
    <source>
        <dbReference type="Pfam" id="PF00419"/>
    </source>
</evidence>
<evidence type="ECO:0000256" key="4">
    <source>
        <dbReference type="ARBA" id="ARBA00023263"/>
    </source>
</evidence>
<evidence type="ECO:0000313" key="8">
    <source>
        <dbReference type="Proteomes" id="UP000035479"/>
    </source>
</evidence>
<dbReference type="KEGG" id="kin:AB182_18265"/>
<dbReference type="Proteomes" id="UP000035479">
    <property type="component" value="Chromosome"/>
</dbReference>
<dbReference type="RefSeq" id="WP_047371347.1">
    <property type="nucleotide sequence ID" value="NZ_CP011602.1"/>
</dbReference>
<evidence type="ECO:0000313" key="7">
    <source>
        <dbReference type="EMBL" id="AKL13128.1"/>
    </source>
</evidence>
<dbReference type="PANTHER" id="PTHR33420:SF12">
    <property type="entry name" value="FIMBRIN-LIKE PROTEIN FIMI-RELATED"/>
    <property type="match status" value="1"/>
</dbReference>
<dbReference type="PANTHER" id="PTHR33420">
    <property type="entry name" value="FIMBRIAL SUBUNIT ELFA-RELATED"/>
    <property type="match status" value="1"/>
</dbReference>
<evidence type="ECO:0000256" key="3">
    <source>
        <dbReference type="ARBA" id="ARBA00022729"/>
    </source>
</evidence>
<keyword evidence="4" id="KW-0281">Fimbrium</keyword>
<organism evidence="7 8">
    <name type="scientific">Phytobacter ursingii</name>
    <dbReference type="NCBI Taxonomy" id="1972431"/>
    <lineage>
        <taxon>Bacteria</taxon>
        <taxon>Pseudomonadati</taxon>
        <taxon>Pseudomonadota</taxon>
        <taxon>Gammaproteobacteria</taxon>
        <taxon>Enterobacterales</taxon>
        <taxon>Enterobacteriaceae</taxon>
        <taxon>Phytobacter</taxon>
    </lineage>
</organism>
<comment type="similarity">
    <text evidence="2">Belongs to the fimbrial protein family.</text>
</comment>
<evidence type="ECO:0000256" key="2">
    <source>
        <dbReference type="ARBA" id="ARBA00006671"/>
    </source>
</evidence>
<name>A0AAC8QQM2_9ENTR</name>
<feature type="domain" description="Fimbrial-type adhesion" evidence="6">
    <location>
        <begin position="208"/>
        <end position="337"/>
    </location>
</feature>
<dbReference type="InterPro" id="IPR008966">
    <property type="entry name" value="Adhesion_dom_sf"/>
</dbReference>
<dbReference type="EMBL" id="CP011602">
    <property type="protein sequence ID" value="AKL13128.1"/>
    <property type="molecule type" value="Genomic_DNA"/>
</dbReference>
<proteinExistence type="inferred from homology"/>
<feature type="chain" id="PRO_5042119880" description="Fimbrial-type adhesion domain-containing protein" evidence="5">
    <location>
        <begin position="26"/>
        <end position="337"/>
    </location>
</feature>
<dbReference type="PROSITE" id="PS51257">
    <property type="entry name" value="PROKAR_LIPOPROTEIN"/>
    <property type="match status" value="1"/>
</dbReference>
<dbReference type="Pfam" id="PF00419">
    <property type="entry name" value="Fimbrial"/>
    <property type="match status" value="1"/>
</dbReference>
<sequence length="337" mass="34739">MNSLKLLFNASAVVGLCALSGQGWAGCSIVSDSAATAVEVSVGTITVPSGTAVGTLLKTVIVPDTADTWISCSGPGYLRFQYGYGTGRSAITGPGIPTGVVSSGVEGIGVKVTSGDPWISYAKLPEAAGLSWIGASRQLPWSGMFGVKIEFFKTGDITPGELSFPRNFVEMWASTSKTDTSNWLGVLYSTINISGTPELKVPGCVTPSLTVPLGKHAKSGFSGVGSTSASTPFTFAINNCDAGLNAVKYTFKPATGITLEDSGLATQHLTVKSGPGTASGIGVQVLYNNDTLVPFNTAISTMTSSHTIPMKARYIQTASAISAGEANSALEFTMTYQ</sequence>
<dbReference type="Gene3D" id="2.60.40.3310">
    <property type="match status" value="1"/>
</dbReference>